<dbReference type="Proteomes" id="UP000078544">
    <property type="component" value="Unassembled WGS sequence"/>
</dbReference>
<dbReference type="InterPro" id="IPR012939">
    <property type="entry name" value="Glyco_hydro_92"/>
</dbReference>
<name>A0A168CK83_9HYPO</name>
<accession>A0A168CK83</accession>
<feature type="domain" description="Glycosyl hydrolase family 92" evidence="2">
    <location>
        <begin position="290"/>
        <end position="770"/>
    </location>
</feature>
<evidence type="ECO:0000256" key="1">
    <source>
        <dbReference type="SAM" id="SignalP"/>
    </source>
</evidence>
<dbReference type="NCBIfam" id="TIGR01180">
    <property type="entry name" value="aman2_put"/>
    <property type="match status" value="1"/>
</dbReference>
<dbReference type="GO" id="GO:0030246">
    <property type="term" value="F:carbohydrate binding"/>
    <property type="evidence" value="ECO:0007669"/>
    <property type="project" value="InterPro"/>
</dbReference>
<feature type="domain" description="Glycosyl hydrolase family 92 N-terminal" evidence="3">
    <location>
        <begin position="41"/>
        <end position="284"/>
    </location>
</feature>
<dbReference type="InterPro" id="IPR014718">
    <property type="entry name" value="GH-type_carb-bd"/>
</dbReference>
<keyword evidence="4" id="KW-0378">Hydrolase</keyword>
<dbReference type="Gene3D" id="2.70.98.10">
    <property type="match status" value="1"/>
</dbReference>
<dbReference type="GO" id="GO:0006516">
    <property type="term" value="P:glycoprotein catabolic process"/>
    <property type="evidence" value="ECO:0007669"/>
    <property type="project" value="TreeGrafter"/>
</dbReference>
<dbReference type="FunFam" id="1.20.1610.10:FF:000002">
    <property type="entry name" value="Alpha-1,2-mannosidase family protein"/>
    <property type="match status" value="1"/>
</dbReference>
<reference evidence="4 5" key="1">
    <citation type="journal article" date="2016" name="Genome Biol. Evol.">
        <title>Divergent and convergent evolution of fungal pathogenicity.</title>
        <authorList>
            <person name="Shang Y."/>
            <person name="Xiao G."/>
            <person name="Zheng P."/>
            <person name="Cen K."/>
            <person name="Zhan S."/>
            <person name="Wang C."/>
        </authorList>
    </citation>
    <scope>NUCLEOTIDE SEQUENCE [LARGE SCALE GENOMIC DNA]</scope>
    <source>
        <strain evidence="4 5">RCEF 2490</strain>
    </source>
</reference>
<dbReference type="Gene3D" id="1.20.1610.10">
    <property type="entry name" value="alpha-1,2-mannosidases domains"/>
    <property type="match status" value="1"/>
</dbReference>
<dbReference type="Gene3D" id="3.30.2080.10">
    <property type="entry name" value="GH92 mannosidase domain"/>
    <property type="match status" value="1"/>
</dbReference>
<proteinExistence type="predicted"/>
<dbReference type="Pfam" id="PF17678">
    <property type="entry name" value="Glyco_hydro_92N"/>
    <property type="match status" value="1"/>
</dbReference>
<evidence type="ECO:0000259" key="2">
    <source>
        <dbReference type="Pfam" id="PF07971"/>
    </source>
</evidence>
<dbReference type="SUPFAM" id="SSF48208">
    <property type="entry name" value="Six-hairpin glycosidases"/>
    <property type="match status" value="1"/>
</dbReference>
<feature type="chain" id="PRO_5007896035" evidence="1">
    <location>
        <begin position="33"/>
        <end position="789"/>
    </location>
</feature>
<dbReference type="Pfam" id="PF07971">
    <property type="entry name" value="Glyco_hydro_92"/>
    <property type="match status" value="1"/>
</dbReference>
<dbReference type="InterPro" id="IPR050883">
    <property type="entry name" value="PNGase"/>
</dbReference>
<keyword evidence="1" id="KW-0732">Signal</keyword>
<dbReference type="AlphaFoldDB" id="A0A168CK83"/>
<dbReference type="PANTHER" id="PTHR12143">
    <property type="entry name" value="PEPTIDE N-GLYCANASE PNGASE -RELATED"/>
    <property type="match status" value="1"/>
</dbReference>
<dbReference type="Gene3D" id="1.20.1050.60">
    <property type="entry name" value="alpha-1,2-mannosidase"/>
    <property type="match status" value="1"/>
</dbReference>
<dbReference type="FunFam" id="3.30.2080.10:FF:000001">
    <property type="entry name" value="Alpha-1,2-mannosidase subfamily"/>
    <property type="match status" value="1"/>
</dbReference>
<comment type="caution">
    <text evidence="4">The sequence shown here is derived from an EMBL/GenBank/DDBJ whole genome shotgun (WGS) entry which is preliminary data.</text>
</comment>
<dbReference type="GO" id="GO:0005829">
    <property type="term" value="C:cytosol"/>
    <property type="evidence" value="ECO:0007669"/>
    <property type="project" value="TreeGrafter"/>
</dbReference>
<dbReference type="FunFam" id="1.20.1050.60:FF:000002">
    <property type="entry name" value="Glycosyl hydrolase family 92"/>
    <property type="match status" value="1"/>
</dbReference>
<dbReference type="InterPro" id="IPR008928">
    <property type="entry name" value="6-hairpin_glycosidase_sf"/>
</dbReference>
<organism evidence="4 5">
    <name type="scientific">Moelleriella libera RCEF 2490</name>
    <dbReference type="NCBI Taxonomy" id="1081109"/>
    <lineage>
        <taxon>Eukaryota</taxon>
        <taxon>Fungi</taxon>
        <taxon>Dikarya</taxon>
        <taxon>Ascomycota</taxon>
        <taxon>Pezizomycotina</taxon>
        <taxon>Sordariomycetes</taxon>
        <taxon>Hypocreomycetidae</taxon>
        <taxon>Hypocreales</taxon>
        <taxon>Clavicipitaceae</taxon>
        <taxon>Moelleriella</taxon>
    </lineage>
</organism>
<evidence type="ECO:0000313" key="4">
    <source>
        <dbReference type="EMBL" id="KZZ96705.1"/>
    </source>
</evidence>
<protein>
    <submittedName>
        <fullName evidence="4">Glycosyl hydrolase, family 92 protein</fullName>
    </submittedName>
</protein>
<dbReference type="PANTHER" id="PTHR12143:SF23">
    <property type="entry name" value="PUTATIVE-RELATED"/>
    <property type="match status" value="1"/>
</dbReference>
<dbReference type="GO" id="GO:0005975">
    <property type="term" value="P:carbohydrate metabolic process"/>
    <property type="evidence" value="ECO:0007669"/>
    <property type="project" value="InterPro"/>
</dbReference>
<dbReference type="STRING" id="1081109.A0A168CK83"/>
<feature type="signal peptide" evidence="1">
    <location>
        <begin position="1"/>
        <end position="32"/>
    </location>
</feature>
<gene>
    <name evidence="4" type="ORF">AAL_03934</name>
</gene>
<dbReference type="FunFam" id="2.70.98.10:FF:000010">
    <property type="entry name" value="Alpha-1,2-mannosidase family protein"/>
    <property type="match status" value="1"/>
</dbReference>
<evidence type="ECO:0000313" key="5">
    <source>
        <dbReference type="Proteomes" id="UP000078544"/>
    </source>
</evidence>
<dbReference type="InterPro" id="IPR041371">
    <property type="entry name" value="GH92_N"/>
</dbReference>
<dbReference type="GO" id="GO:0000224">
    <property type="term" value="F:peptide-N4-(N-acetyl-beta-glucosaminyl)asparagine amidase activity"/>
    <property type="evidence" value="ECO:0007669"/>
    <property type="project" value="TreeGrafter"/>
</dbReference>
<sequence>MLDFYGQLQVAMQHCHSGWLGAFLISLSTTLATQNPDVLSHVNPLIGTTNGGNVFAGATLPYGLAKAVADVDGQNTGGFGMDGSNVTGFSSIHDSGTGGNPSLGNFPLFPQVCPDDDLNNCKFRIGDRKTGYVMDSVHAEPGSFGIQLESGVQANMTVSNHAALYRFRFPESKGSHPMIMLDLTDLWRSRQNASIDINEKTGRMIGNGTFLPSFGAGSYQLHFCVDFFGGHVHDTGVWVNNRAGTEPKRLYVTRGFNLFYLESGGFARFSTGPENVVTARVGLSFKDSEKACRNAEHEITDPLKGFDRLVEAAKEAWRDKLRPISVKSGGADENMLTSFWSGAYRNMISPQNYTGENPHWDTGRPYFDSFYCIWDSFRAQHPLLTILDPPAQAQMVQSLLDMYKHEGWLPDCHMSMCKGWTQGGSNADIVLVDAYVKNLSASIDWELALEAVTKDAEQEPLEWSYHGRGGLQSWRKYHYIPYLDFDPFGFGTNSRSVSRTLEYAYDDFCLATLAGGMGKNDLRDKYMRTSMYWQNLWKKDQVSVIKGQDTGYKGFFQPRYMNGTWGFQDPIACSALGEFCSLTSNPSETFEASIWQYLFYVPHATSSLISLLGGDDAFVSRLNFFHKSGLADISNEPVFLTVYMYHYAGRPGLSAERIHTYIPSAFNNSYGGLPGNDDSGAMGAFYFFSVLGLFPVAGQNVYLINPPFFEEIAIKHPVTGHTAVMRAVNFDSSYQNKYIQKATLNGKPWSRSWIGHDFFTEGGTLEVVLGRNESSWGRQPGDRPPSWAS</sequence>
<dbReference type="EMBL" id="AZGY01000007">
    <property type="protein sequence ID" value="KZZ96705.1"/>
    <property type="molecule type" value="Genomic_DNA"/>
</dbReference>
<keyword evidence="5" id="KW-1185">Reference proteome</keyword>
<dbReference type="InterPro" id="IPR005887">
    <property type="entry name" value="GH92_a_mannosidase_put"/>
</dbReference>
<evidence type="ECO:0000259" key="3">
    <source>
        <dbReference type="Pfam" id="PF17678"/>
    </source>
</evidence>
<dbReference type="GO" id="GO:0005634">
    <property type="term" value="C:nucleus"/>
    <property type="evidence" value="ECO:0007669"/>
    <property type="project" value="TreeGrafter"/>
</dbReference>
<dbReference type="OrthoDB" id="449263at2759"/>